<dbReference type="OrthoDB" id="9799482at2"/>
<keyword evidence="3" id="KW-0804">Transcription</keyword>
<dbReference type="PANTHER" id="PTHR43537">
    <property type="entry name" value="TRANSCRIPTIONAL REGULATOR, GNTR FAMILY"/>
    <property type="match status" value="1"/>
</dbReference>
<comment type="caution">
    <text evidence="5">The sequence shown here is derived from an EMBL/GenBank/DDBJ whole genome shotgun (WGS) entry which is preliminary data.</text>
</comment>
<gene>
    <name evidence="5" type="ORF">GTO91_09665</name>
</gene>
<dbReference type="AlphaFoldDB" id="A0A845L5M8"/>
<dbReference type="InterPro" id="IPR036390">
    <property type="entry name" value="WH_DNA-bd_sf"/>
</dbReference>
<dbReference type="Gene3D" id="1.20.120.530">
    <property type="entry name" value="GntR ligand-binding domain-like"/>
    <property type="match status" value="1"/>
</dbReference>
<sequence>MLSHKEAQEQAILSVIQESPEPVGSGSIRAEAARRGLEMSEATVGRLLKDLDDKGYTVRQGFQGRRLTDAGKKRLIALNQRLEQSSLSMELVDALSKERKKTLLDMMVARRAIEGEITAIAAQSITPDEVAEMEQILREQERLCAQGRLAFDQDIAFHKALARACRNPVLEKALELIYQSGRYSLTLEEIRREVYDGIMADHRKIFDAIRRGAPEAARAAMVTHLENVIRDIERLWQKHDLE</sequence>
<dbReference type="Pfam" id="PF07729">
    <property type="entry name" value="FCD"/>
    <property type="match status" value="1"/>
</dbReference>
<dbReference type="Gene3D" id="1.10.10.10">
    <property type="entry name" value="Winged helix-like DNA-binding domain superfamily/Winged helix DNA-binding domain"/>
    <property type="match status" value="1"/>
</dbReference>
<dbReference type="Proteomes" id="UP000463470">
    <property type="component" value="Unassembled WGS sequence"/>
</dbReference>
<evidence type="ECO:0000256" key="3">
    <source>
        <dbReference type="ARBA" id="ARBA00023163"/>
    </source>
</evidence>
<accession>A0A845L5M8</accession>
<dbReference type="InterPro" id="IPR013668">
    <property type="entry name" value="RNase_R_HTH_12"/>
</dbReference>
<reference evidence="5 6" key="1">
    <citation type="submission" date="2020-01" db="EMBL/GenBank/DDBJ databases">
        <title>Whole-genome sequence of Heliobacterium undosum DSM 13378.</title>
        <authorList>
            <person name="Kyndt J.A."/>
            <person name="Meyer T.E."/>
        </authorList>
    </citation>
    <scope>NUCLEOTIDE SEQUENCE [LARGE SCALE GENOMIC DNA]</scope>
    <source>
        <strain evidence="5 6">DSM 13378</strain>
    </source>
</reference>
<dbReference type="SMART" id="SM00895">
    <property type="entry name" value="FCD"/>
    <property type="match status" value="1"/>
</dbReference>
<keyword evidence="1" id="KW-0805">Transcription regulation</keyword>
<proteinExistence type="predicted"/>
<protein>
    <submittedName>
        <fullName evidence="5">FCD domain-containing protein</fullName>
    </submittedName>
</protein>
<dbReference type="RefSeq" id="WP_161258354.1">
    <property type="nucleotide sequence ID" value="NZ_WXEY01000008.1"/>
</dbReference>
<dbReference type="PANTHER" id="PTHR43537:SF5">
    <property type="entry name" value="UXU OPERON TRANSCRIPTIONAL REGULATOR"/>
    <property type="match status" value="1"/>
</dbReference>
<keyword evidence="2" id="KW-0238">DNA-binding</keyword>
<dbReference type="SUPFAM" id="SSF46785">
    <property type="entry name" value="Winged helix' DNA-binding domain"/>
    <property type="match status" value="1"/>
</dbReference>
<dbReference type="InterPro" id="IPR036388">
    <property type="entry name" value="WH-like_DNA-bd_sf"/>
</dbReference>
<name>A0A845L5M8_9FIRM</name>
<evidence type="ECO:0000256" key="2">
    <source>
        <dbReference type="ARBA" id="ARBA00023125"/>
    </source>
</evidence>
<dbReference type="GO" id="GO:0003677">
    <property type="term" value="F:DNA binding"/>
    <property type="evidence" value="ECO:0007669"/>
    <property type="project" value="UniProtKB-KW"/>
</dbReference>
<dbReference type="InterPro" id="IPR008920">
    <property type="entry name" value="TF_FadR/GntR_C"/>
</dbReference>
<evidence type="ECO:0000313" key="5">
    <source>
        <dbReference type="EMBL" id="MZP29970.1"/>
    </source>
</evidence>
<evidence type="ECO:0000256" key="1">
    <source>
        <dbReference type="ARBA" id="ARBA00023015"/>
    </source>
</evidence>
<keyword evidence="6" id="KW-1185">Reference proteome</keyword>
<dbReference type="EMBL" id="WXEY01000008">
    <property type="protein sequence ID" value="MZP29970.1"/>
    <property type="molecule type" value="Genomic_DNA"/>
</dbReference>
<dbReference type="InterPro" id="IPR011711">
    <property type="entry name" value="GntR_C"/>
</dbReference>
<dbReference type="SUPFAM" id="SSF48008">
    <property type="entry name" value="GntR ligand-binding domain-like"/>
    <property type="match status" value="1"/>
</dbReference>
<dbReference type="Pfam" id="PF08461">
    <property type="entry name" value="WHD_RNase_R"/>
    <property type="match status" value="1"/>
</dbReference>
<evidence type="ECO:0000313" key="6">
    <source>
        <dbReference type="Proteomes" id="UP000463470"/>
    </source>
</evidence>
<evidence type="ECO:0000259" key="4">
    <source>
        <dbReference type="SMART" id="SM00895"/>
    </source>
</evidence>
<organism evidence="5 6">
    <name type="scientific">Heliomicrobium undosum</name>
    <dbReference type="NCBI Taxonomy" id="121734"/>
    <lineage>
        <taxon>Bacteria</taxon>
        <taxon>Bacillati</taxon>
        <taxon>Bacillota</taxon>
        <taxon>Clostridia</taxon>
        <taxon>Eubacteriales</taxon>
        <taxon>Heliobacteriaceae</taxon>
        <taxon>Heliomicrobium</taxon>
    </lineage>
</organism>
<feature type="domain" description="GntR C-terminal" evidence="4">
    <location>
        <begin position="105"/>
        <end position="227"/>
    </location>
</feature>